<comment type="catalytic activity">
    <reaction evidence="15">
        <text>L-tyrosyl-[protein] + ATP = O-phospho-L-tyrosyl-[protein] + ADP + H(+)</text>
        <dbReference type="Rhea" id="RHEA:10596"/>
        <dbReference type="Rhea" id="RHEA-COMP:10136"/>
        <dbReference type="Rhea" id="RHEA-COMP:20101"/>
        <dbReference type="ChEBI" id="CHEBI:15378"/>
        <dbReference type="ChEBI" id="CHEBI:30616"/>
        <dbReference type="ChEBI" id="CHEBI:46858"/>
        <dbReference type="ChEBI" id="CHEBI:61978"/>
        <dbReference type="ChEBI" id="CHEBI:456216"/>
        <dbReference type="EC" id="2.7.10.2"/>
    </reaction>
</comment>
<reference evidence="19" key="1">
    <citation type="submission" date="2021-08" db="EMBL/GenBank/DDBJ databases">
        <title>Prevotella lacticifex sp. nov., isolated from rumen of cow.</title>
        <authorList>
            <person name="Shinkai T."/>
            <person name="Ikeyama N."/>
            <person name="Kumagai M."/>
            <person name="Ohmori H."/>
            <person name="Sakamoto M."/>
            <person name="Ohkuma M."/>
            <person name="Mitsumori M."/>
        </authorList>
    </citation>
    <scope>NUCLEOTIDE SEQUENCE</scope>
    <source>
        <strain evidence="19">DSM 11371</strain>
    </source>
</reference>
<dbReference type="PANTHER" id="PTHR32309">
    <property type="entry name" value="TYROSINE-PROTEIN KINASE"/>
    <property type="match status" value="1"/>
</dbReference>
<feature type="transmembrane region" description="Helical" evidence="16">
    <location>
        <begin position="35"/>
        <end position="55"/>
    </location>
</feature>
<dbReference type="GO" id="GO:0042802">
    <property type="term" value="F:identical protein binding"/>
    <property type="evidence" value="ECO:0007669"/>
    <property type="project" value="UniProtKB-ARBA"/>
</dbReference>
<dbReference type="CDD" id="cd05387">
    <property type="entry name" value="BY-kinase"/>
    <property type="match status" value="1"/>
</dbReference>
<comment type="subcellular location">
    <subcellularLocation>
        <location evidence="1">Cell inner membrane</location>
        <topology evidence="1">Multi-pass membrane protein</topology>
    </subcellularLocation>
</comment>
<dbReference type="EMBL" id="BPTR01000001">
    <property type="protein sequence ID" value="GJG27422.1"/>
    <property type="molecule type" value="Genomic_DNA"/>
</dbReference>
<evidence type="ECO:0000256" key="3">
    <source>
        <dbReference type="ARBA" id="ARBA00008883"/>
    </source>
</evidence>
<evidence type="ECO:0000313" key="19">
    <source>
        <dbReference type="EMBL" id="GJG27422.1"/>
    </source>
</evidence>
<evidence type="ECO:0000256" key="16">
    <source>
        <dbReference type="SAM" id="Phobius"/>
    </source>
</evidence>
<comment type="similarity">
    <text evidence="3">Belongs to the etk/wzc family.</text>
</comment>
<dbReference type="Pfam" id="PF13614">
    <property type="entry name" value="AAA_31"/>
    <property type="match status" value="1"/>
</dbReference>
<keyword evidence="8 16" id="KW-0812">Transmembrane</keyword>
<dbReference type="RefSeq" id="WP_006283497.1">
    <property type="nucleotide sequence ID" value="NZ_BPTR01000001.1"/>
</dbReference>
<dbReference type="SUPFAM" id="SSF52540">
    <property type="entry name" value="P-loop containing nucleoside triphosphate hydrolases"/>
    <property type="match status" value="1"/>
</dbReference>
<evidence type="ECO:0000256" key="8">
    <source>
        <dbReference type="ARBA" id="ARBA00022692"/>
    </source>
</evidence>
<evidence type="ECO:0000256" key="2">
    <source>
        <dbReference type="ARBA" id="ARBA00007316"/>
    </source>
</evidence>
<organism evidence="19 20">
    <name type="scientific">Segatella bryantii</name>
    <name type="common">Prevotella bryantii</name>
    <dbReference type="NCBI Taxonomy" id="77095"/>
    <lineage>
        <taxon>Bacteria</taxon>
        <taxon>Pseudomonadati</taxon>
        <taxon>Bacteroidota</taxon>
        <taxon>Bacteroidia</taxon>
        <taxon>Bacteroidales</taxon>
        <taxon>Prevotellaceae</taxon>
        <taxon>Segatella</taxon>
    </lineage>
</organism>
<protein>
    <recommendedName>
        <fullName evidence="4">non-specific protein-tyrosine kinase</fullName>
        <ecNumber evidence="4">2.7.10.2</ecNumber>
    </recommendedName>
</protein>
<dbReference type="InterPro" id="IPR025669">
    <property type="entry name" value="AAA_dom"/>
</dbReference>
<feature type="domain" description="AAA" evidence="18">
    <location>
        <begin position="601"/>
        <end position="726"/>
    </location>
</feature>
<dbReference type="Pfam" id="PF02706">
    <property type="entry name" value="Wzz"/>
    <property type="match status" value="1"/>
</dbReference>
<dbReference type="AlphaFoldDB" id="A0AA37HX90"/>
<keyword evidence="6" id="KW-0997">Cell inner membrane</keyword>
<proteinExistence type="inferred from homology"/>
<gene>
    <name evidence="19" type="ORF">PRRU23_11220</name>
</gene>
<comment type="similarity">
    <text evidence="2">Belongs to the CpsD/CapB family.</text>
</comment>
<dbReference type="FunFam" id="3.40.50.300:FF:000527">
    <property type="entry name" value="Tyrosine-protein kinase etk"/>
    <property type="match status" value="1"/>
</dbReference>
<keyword evidence="14" id="KW-0829">Tyrosine-protein kinase</keyword>
<dbReference type="Proteomes" id="UP000887043">
    <property type="component" value="Unassembled WGS sequence"/>
</dbReference>
<evidence type="ECO:0000256" key="10">
    <source>
        <dbReference type="ARBA" id="ARBA00022777"/>
    </source>
</evidence>
<accession>A0AA37HX90</accession>
<evidence type="ECO:0000256" key="14">
    <source>
        <dbReference type="ARBA" id="ARBA00023137"/>
    </source>
</evidence>
<keyword evidence="12 16" id="KW-1133">Transmembrane helix</keyword>
<evidence type="ECO:0000256" key="6">
    <source>
        <dbReference type="ARBA" id="ARBA00022519"/>
    </source>
</evidence>
<evidence type="ECO:0000256" key="7">
    <source>
        <dbReference type="ARBA" id="ARBA00022679"/>
    </source>
</evidence>
<evidence type="ECO:0000259" key="17">
    <source>
        <dbReference type="Pfam" id="PF02706"/>
    </source>
</evidence>
<dbReference type="GO" id="GO:0005886">
    <property type="term" value="C:plasma membrane"/>
    <property type="evidence" value="ECO:0007669"/>
    <property type="project" value="UniProtKB-SubCell"/>
</dbReference>
<dbReference type="NCBIfam" id="TIGR01007">
    <property type="entry name" value="eps_fam"/>
    <property type="match status" value="1"/>
</dbReference>
<dbReference type="InterPro" id="IPR027417">
    <property type="entry name" value="P-loop_NTPase"/>
</dbReference>
<dbReference type="InterPro" id="IPR050445">
    <property type="entry name" value="Bact_polysacc_biosynth/exp"/>
</dbReference>
<comment type="caution">
    <text evidence="19">The sequence shown here is derived from an EMBL/GenBank/DDBJ whole genome shotgun (WGS) entry which is preliminary data.</text>
</comment>
<keyword evidence="13 16" id="KW-0472">Membrane</keyword>
<keyword evidence="9" id="KW-0547">Nucleotide-binding</keyword>
<evidence type="ECO:0000256" key="1">
    <source>
        <dbReference type="ARBA" id="ARBA00004429"/>
    </source>
</evidence>
<evidence type="ECO:0000256" key="12">
    <source>
        <dbReference type="ARBA" id="ARBA00022989"/>
    </source>
</evidence>
<evidence type="ECO:0000256" key="4">
    <source>
        <dbReference type="ARBA" id="ARBA00011903"/>
    </source>
</evidence>
<dbReference type="GO" id="GO:0005524">
    <property type="term" value="F:ATP binding"/>
    <property type="evidence" value="ECO:0007669"/>
    <property type="project" value="UniProtKB-KW"/>
</dbReference>
<evidence type="ECO:0000256" key="5">
    <source>
        <dbReference type="ARBA" id="ARBA00022475"/>
    </source>
</evidence>
<evidence type="ECO:0000256" key="11">
    <source>
        <dbReference type="ARBA" id="ARBA00022840"/>
    </source>
</evidence>
<evidence type="ECO:0000259" key="18">
    <source>
        <dbReference type="Pfam" id="PF13614"/>
    </source>
</evidence>
<feature type="domain" description="Polysaccharide chain length determinant N-terminal" evidence="17">
    <location>
        <begin position="21"/>
        <end position="114"/>
    </location>
</feature>
<keyword evidence="11" id="KW-0067">ATP-binding</keyword>
<dbReference type="EC" id="2.7.10.2" evidence="4"/>
<evidence type="ECO:0000313" key="20">
    <source>
        <dbReference type="Proteomes" id="UP000887043"/>
    </source>
</evidence>
<sequence>MADNSSNAQLEALKEEVEKSTFDFSQIYAMLILNWRWFLISFVICVGSALIYLRFLTPVYQSTAKLLIKDEGNRGGSSLQNSTNLGTISTTNGFDNEIEIITSHTLAMEVVTDLKLYTNYYRKGKVKSKLIYKTQPFNVDMDIDKVKKLNVPISIRVERIMKGYRVNVNYRVPLAENESSPSYSIDKTIRALPTTIPTRAGNIYMTKNPLSMEPMKLGEVYNVSITSPKMAAYGYVGSLKASQNSKTTSIARLTISDINVQRSLDYLNQLVICYNRQANEDKNEIALRTEQFINSRLEIINNELGQTEGSLEKFKKSNKMVELNMNANQALSNAGAFEQKLAESETQISLLKSMINWLNSPKNKYQALPTNVGLQDATAISLINRYNEIVLNRNRLLRSASESSPTVTPLTAQLNEFIYSIKRALNQSLNSLTIQKNDISSQFNKYQTKVSETPTQEKALTQIGRQQEVKSSLYIMLLQKREENSISLAATADKGKLIDMPQFIGKISPNTNNIIMMAILISIGVPAVILFLIQFFHFKIEGHQDVAKLTKLPILADVPIASESAKTRADIVVHENQNNLMEEIFRSMRTNLQFMMKKEDKVIMFTSTTSGEGKTFTAANLAISFALLEKKVIMLGLDIRKPRLAELFEIDDHEHGITNILVRDEAEWDAIEKQILSSQINNNLDLLMAGPTPPNPTELLARESLDAIINTLKEHYDYIIIDTAPVGLVTDTLQISRVCNTTVYMCRAEYTPKSSFNMINSLARTGKLPNVSIVINGIDMSKKTNSYYYGYGNYGQYSNYGRYGNFGNYGNYGDYTNSQYGNLDDDSFKK</sequence>
<evidence type="ECO:0000256" key="13">
    <source>
        <dbReference type="ARBA" id="ARBA00023136"/>
    </source>
</evidence>
<dbReference type="GO" id="GO:0004715">
    <property type="term" value="F:non-membrane spanning protein tyrosine kinase activity"/>
    <property type="evidence" value="ECO:0007669"/>
    <property type="project" value="UniProtKB-EC"/>
</dbReference>
<dbReference type="InterPro" id="IPR005702">
    <property type="entry name" value="Wzc-like_C"/>
</dbReference>
<dbReference type="InterPro" id="IPR003856">
    <property type="entry name" value="LPS_length_determ_N"/>
</dbReference>
<name>A0AA37HX90_SEGBR</name>
<dbReference type="Gene3D" id="3.40.50.300">
    <property type="entry name" value="P-loop containing nucleotide triphosphate hydrolases"/>
    <property type="match status" value="1"/>
</dbReference>
<keyword evidence="7" id="KW-0808">Transferase</keyword>
<dbReference type="PANTHER" id="PTHR32309:SF13">
    <property type="entry name" value="FERRIC ENTEROBACTIN TRANSPORT PROTEIN FEPE"/>
    <property type="match status" value="1"/>
</dbReference>
<evidence type="ECO:0000256" key="15">
    <source>
        <dbReference type="ARBA" id="ARBA00051245"/>
    </source>
</evidence>
<keyword evidence="5" id="KW-1003">Cell membrane</keyword>
<keyword evidence="10 19" id="KW-0418">Kinase</keyword>
<evidence type="ECO:0000256" key="9">
    <source>
        <dbReference type="ARBA" id="ARBA00022741"/>
    </source>
</evidence>
<feature type="transmembrane region" description="Helical" evidence="16">
    <location>
        <begin position="514"/>
        <end position="536"/>
    </location>
</feature>